<comment type="caution">
    <text evidence="2">The sequence shown here is derived from an EMBL/GenBank/DDBJ whole genome shotgun (WGS) entry which is preliminary data.</text>
</comment>
<evidence type="ECO:0000313" key="2">
    <source>
        <dbReference type="EMBL" id="PWZ39774.1"/>
    </source>
</evidence>
<evidence type="ECO:0000256" key="1">
    <source>
        <dbReference type="SAM" id="MobiDB-lite"/>
    </source>
</evidence>
<organism evidence="2 3">
    <name type="scientific">Zea mays</name>
    <name type="common">Maize</name>
    <dbReference type="NCBI Taxonomy" id="4577"/>
    <lineage>
        <taxon>Eukaryota</taxon>
        <taxon>Viridiplantae</taxon>
        <taxon>Streptophyta</taxon>
        <taxon>Embryophyta</taxon>
        <taxon>Tracheophyta</taxon>
        <taxon>Spermatophyta</taxon>
        <taxon>Magnoliopsida</taxon>
        <taxon>Liliopsida</taxon>
        <taxon>Poales</taxon>
        <taxon>Poaceae</taxon>
        <taxon>PACMAD clade</taxon>
        <taxon>Panicoideae</taxon>
        <taxon>Andropogonodae</taxon>
        <taxon>Andropogoneae</taxon>
        <taxon>Tripsacinae</taxon>
        <taxon>Zea</taxon>
    </lineage>
</organism>
<dbReference type="Proteomes" id="UP000251960">
    <property type="component" value="Chromosome 2"/>
</dbReference>
<name>A0A3L6G040_MAIZE</name>
<protein>
    <submittedName>
        <fullName evidence="2">Uncharacterized protein</fullName>
    </submittedName>
</protein>
<gene>
    <name evidence="2" type="ORF">Zm00014a_043686</name>
</gene>
<accession>A0A3L6G040</accession>
<feature type="region of interest" description="Disordered" evidence="1">
    <location>
        <begin position="1"/>
        <end position="21"/>
    </location>
</feature>
<evidence type="ECO:0000313" key="3">
    <source>
        <dbReference type="Proteomes" id="UP000251960"/>
    </source>
</evidence>
<sequence length="137" mass="14944">MNDSQNGENETKEEGALKDGFQVVKNRKGKGKIGEQADGVRRSSRLEAYEDIKVLDMAISRAEAKDAFIHSANPYSVSNTDDSTLCEIAASLNISFGCNEIEKSESLSLIRSVEKGRSSLLLQSVTRRNACESGRGQ</sequence>
<proteinExistence type="predicted"/>
<reference evidence="2 3" key="1">
    <citation type="journal article" date="2018" name="Nat. Genet.">
        <title>Extensive intraspecific gene order and gene structural variations between Mo17 and other maize genomes.</title>
        <authorList>
            <person name="Sun S."/>
            <person name="Zhou Y."/>
            <person name="Chen J."/>
            <person name="Shi J."/>
            <person name="Zhao H."/>
            <person name="Zhao H."/>
            <person name="Song W."/>
            <person name="Zhang M."/>
            <person name="Cui Y."/>
            <person name="Dong X."/>
            <person name="Liu H."/>
            <person name="Ma X."/>
            <person name="Jiao Y."/>
            <person name="Wang B."/>
            <person name="Wei X."/>
            <person name="Stein J.C."/>
            <person name="Glaubitz J.C."/>
            <person name="Lu F."/>
            <person name="Yu G."/>
            <person name="Liang C."/>
            <person name="Fengler K."/>
            <person name="Li B."/>
            <person name="Rafalski A."/>
            <person name="Schnable P.S."/>
            <person name="Ware D.H."/>
            <person name="Buckler E.S."/>
            <person name="Lai J."/>
        </authorList>
    </citation>
    <scope>NUCLEOTIDE SEQUENCE [LARGE SCALE GENOMIC DNA]</scope>
    <source>
        <strain evidence="3">cv. Missouri 17</strain>
        <tissue evidence="2">Seedling</tissue>
    </source>
</reference>
<dbReference type="AlphaFoldDB" id="A0A3L6G040"/>
<dbReference type="EMBL" id="NCVQ01000003">
    <property type="protein sequence ID" value="PWZ39774.1"/>
    <property type="molecule type" value="Genomic_DNA"/>
</dbReference>